<dbReference type="EMBL" id="JANCYW010000017">
    <property type="protein sequence ID" value="KAK4538302.1"/>
    <property type="molecule type" value="Genomic_DNA"/>
</dbReference>
<dbReference type="CDD" id="cd06257">
    <property type="entry name" value="DnaJ"/>
    <property type="match status" value="1"/>
</dbReference>
<dbReference type="SUPFAM" id="SSF46565">
    <property type="entry name" value="Chaperone J-domain"/>
    <property type="match status" value="1"/>
</dbReference>
<sequence>MPGPRRFAPCALRQRVALMAGPRTDWYAVLGVAECAGWEEIRAAYLRRARKSHPDAPGGVDAAAESFTEVQAAYAALSDPAARTVYDALRAESAEREEAPEEALVGVCRCGGRLRWSRLCEIAIDEGDGRRRLRVECDTCSLSQWAAGPLRQRKQGAVTAATRTED</sequence>
<dbReference type="AlphaFoldDB" id="A0AAV9J134"/>
<evidence type="ECO:0000313" key="2">
    <source>
        <dbReference type="EMBL" id="KAK4538302.1"/>
    </source>
</evidence>
<dbReference type="GO" id="GO:0042026">
    <property type="term" value="P:protein refolding"/>
    <property type="evidence" value="ECO:0007669"/>
    <property type="project" value="TreeGrafter"/>
</dbReference>
<dbReference type="GO" id="GO:0005737">
    <property type="term" value="C:cytoplasm"/>
    <property type="evidence" value="ECO:0007669"/>
    <property type="project" value="TreeGrafter"/>
</dbReference>
<evidence type="ECO:0000313" key="3">
    <source>
        <dbReference type="Proteomes" id="UP001301350"/>
    </source>
</evidence>
<comment type="caution">
    <text evidence="2">The sequence shown here is derived from an EMBL/GenBank/DDBJ whole genome shotgun (WGS) entry which is preliminary data.</text>
</comment>
<protein>
    <recommendedName>
        <fullName evidence="1">J domain-containing protein</fullName>
    </recommendedName>
</protein>
<feature type="domain" description="J" evidence="1">
    <location>
        <begin position="25"/>
        <end position="90"/>
    </location>
</feature>
<proteinExistence type="predicted"/>
<dbReference type="InterPro" id="IPR036869">
    <property type="entry name" value="J_dom_sf"/>
</dbReference>
<dbReference type="Gene3D" id="1.10.287.110">
    <property type="entry name" value="DnaJ domain"/>
    <property type="match status" value="1"/>
</dbReference>
<dbReference type="PRINTS" id="PR00625">
    <property type="entry name" value="JDOMAIN"/>
</dbReference>
<organism evidence="2 3">
    <name type="scientific">Cyanidium caldarium</name>
    <name type="common">Red alga</name>
    <dbReference type="NCBI Taxonomy" id="2771"/>
    <lineage>
        <taxon>Eukaryota</taxon>
        <taxon>Rhodophyta</taxon>
        <taxon>Bangiophyceae</taxon>
        <taxon>Cyanidiales</taxon>
        <taxon>Cyanidiaceae</taxon>
        <taxon>Cyanidium</taxon>
    </lineage>
</organism>
<keyword evidence="3" id="KW-1185">Reference proteome</keyword>
<name>A0AAV9J134_CYACA</name>
<reference evidence="2 3" key="1">
    <citation type="submission" date="2022-07" db="EMBL/GenBank/DDBJ databases">
        <title>Genome-wide signatures of adaptation to extreme environments.</title>
        <authorList>
            <person name="Cho C.H."/>
            <person name="Yoon H.S."/>
        </authorList>
    </citation>
    <scope>NUCLEOTIDE SEQUENCE [LARGE SCALE GENOMIC DNA]</scope>
    <source>
        <strain evidence="2 3">DBV 063 E5</strain>
    </source>
</reference>
<evidence type="ECO:0000259" key="1">
    <source>
        <dbReference type="PROSITE" id="PS50076"/>
    </source>
</evidence>
<dbReference type="PROSITE" id="PS00636">
    <property type="entry name" value="DNAJ_1"/>
    <property type="match status" value="1"/>
</dbReference>
<dbReference type="InterPro" id="IPR001623">
    <property type="entry name" value="DnaJ_domain"/>
</dbReference>
<dbReference type="GO" id="GO:0051082">
    <property type="term" value="F:unfolded protein binding"/>
    <property type="evidence" value="ECO:0007669"/>
    <property type="project" value="TreeGrafter"/>
</dbReference>
<dbReference type="SMART" id="SM00271">
    <property type="entry name" value="DnaJ"/>
    <property type="match status" value="1"/>
</dbReference>
<dbReference type="PANTHER" id="PTHR43096:SF10">
    <property type="entry name" value="CHAPERONE PROTEIN DNAJ A6, CHLOROPLASTIC"/>
    <property type="match status" value="1"/>
</dbReference>
<accession>A0AAV9J134</accession>
<dbReference type="PROSITE" id="PS50076">
    <property type="entry name" value="DNAJ_2"/>
    <property type="match status" value="1"/>
</dbReference>
<gene>
    <name evidence="2" type="ORF">CDCA_CDCA17G4327</name>
</gene>
<dbReference type="Pfam" id="PF00226">
    <property type="entry name" value="DnaJ"/>
    <property type="match status" value="1"/>
</dbReference>
<dbReference type="PANTHER" id="PTHR43096">
    <property type="entry name" value="DNAJ HOMOLOG 1, MITOCHONDRIAL-RELATED"/>
    <property type="match status" value="1"/>
</dbReference>
<dbReference type="Proteomes" id="UP001301350">
    <property type="component" value="Unassembled WGS sequence"/>
</dbReference>
<dbReference type="InterPro" id="IPR018253">
    <property type="entry name" value="DnaJ_domain_CS"/>
</dbReference>